<dbReference type="KEGG" id="ztr:MYCGRDRAFT_44244"/>
<sequence length="69" mass="7835">LTFIDGFGLYRNAYRTLIGFYFIFAGLPFHERARRANVLLFIIGPHSSNFSDVLIAIKCLAALERSIKV</sequence>
<dbReference type="OMA" id="RMLIGFY"/>
<dbReference type="EMBL" id="CM001201">
    <property type="protein sequence ID" value="EGP86370.1"/>
    <property type="molecule type" value="Genomic_DNA"/>
</dbReference>
<dbReference type="AlphaFoldDB" id="F9XCU1"/>
<evidence type="ECO:0000313" key="2">
    <source>
        <dbReference type="Proteomes" id="UP000008062"/>
    </source>
</evidence>
<dbReference type="HOGENOM" id="CLU_183427_0_0_1"/>
<feature type="non-terminal residue" evidence="1">
    <location>
        <position position="1"/>
    </location>
</feature>
<evidence type="ECO:0000313" key="1">
    <source>
        <dbReference type="EMBL" id="EGP86370.1"/>
    </source>
</evidence>
<dbReference type="eggNOG" id="ENOG502RHCW">
    <property type="taxonomic scope" value="Eukaryota"/>
</dbReference>
<dbReference type="OrthoDB" id="5372708at2759"/>
<name>F9XCU1_ZYMTI</name>
<dbReference type="Proteomes" id="UP000008062">
    <property type="component" value="Chromosome 6"/>
</dbReference>
<reference evidence="1 2" key="1">
    <citation type="journal article" date="2011" name="PLoS Genet.">
        <title>Finished genome of the fungal wheat pathogen Mycosphaerella graminicola reveals dispensome structure, chromosome plasticity, and stealth pathogenesis.</title>
        <authorList>
            <person name="Goodwin S.B."/>
            <person name="Ben M'barek S."/>
            <person name="Dhillon B."/>
            <person name="Wittenberg A.H.J."/>
            <person name="Crane C.F."/>
            <person name="Hane J.K."/>
            <person name="Foster A.J."/>
            <person name="Van der Lee T.A.J."/>
            <person name="Grimwood J."/>
            <person name="Aerts A."/>
            <person name="Antoniw J."/>
            <person name="Bailey A."/>
            <person name="Bluhm B."/>
            <person name="Bowler J."/>
            <person name="Bristow J."/>
            <person name="van der Burgt A."/>
            <person name="Canto-Canche B."/>
            <person name="Churchill A.C.L."/>
            <person name="Conde-Ferraez L."/>
            <person name="Cools H.J."/>
            <person name="Coutinho P.M."/>
            <person name="Csukai M."/>
            <person name="Dehal P."/>
            <person name="De Wit P."/>
            <person name="Donzelli B."/>
            <person name="van de Geest H.C."/>
            <person name="van Ham R.C.H.J."/>
            <person name="Hammond-Kosack K.E."/>
            <person name="Henrissat B."/>
            <person name="Kilian A."/>
            <person name="Kobayashi A.K."/>
            <person name="Koopmann E."/>
            <person name="Kourmpetis Y."/>
            <person name="Kuzniar A."/>
            <person name="Lindquist E."/>
            <person name="Lombard V."/>
            <person name="Maliepaard C."/>
            <person name="Martins N."/>
            <person name="Mehrabi R."/>
            <person name="Nap J.P.H."/>
            <person name="Ponomarenko A."/>
            <person name="Rudd J.J."/>
            <person name="Salamov A."/>
            <person name="Schmutz J."/>
            <person name="Schouten H.J."/>
            <person name="Shapiro H."/>
            <person name="Stergiopoulos I."/>
            <person name="Torriani S.F.F."/>
            <person name="Tu H."/>
            <person name="de Vries R.P."/>
            <person name="Waalwijk C."/>
            <person name="Ware S.B."/>
            <person name="Wiebenga A."/>
            <person name="Zwiers L.-H."/>
            <person name="Oliver R.P."/>
            <person name="Grigoriev I.V."/>
            <person name="Kema G.H.J."/>
        </authorList>
    </citation>
    <scope>NUCLEOTIDE SEQUENCE [LARGE SCALE GENOMIC DNA]</scope>
    <source>
        <strain evidence="2">CBS 115943 / IPO323</strain>
    </source>
</reference>
<proteinExistence type="predicted"/>
<dbReference type="InParanoid" id="F9XCU1"/>
<evidence type="ECO:0008006" key="3">
    <source>
        <dbReference type="Google" id="ProtNLM"/>
    </source>
</evidence>
<dbReference type="RefSeq" id="XP_003851394.1">
    <property type="nucleotide sequence ID" value="XM_003851346.1"/>
</dbReference>
<organism evidence="1 2">
    <name type="scientific">Zymoseptoria tritici (strain CBS 115943 / IPO323)</name>
    <name type="common">Speckled leaf blotch fungus</name>
    <name type="synonym">Septoria tritici</name>
    <dbReference type="NCBI Taxonomy" id="336722"/>
    <lineage>
        <taxon>Eukaryota</taxon>
        <taxon>Fungi</taxon>
        <taxon>Dikarya</taxon>
        <taxon>Ascomycota</taxon>
        <taxon>Pezizomycotina</taxon>
        <taxon>Dothideomycetes</taxon>
        <taxon>Dothideomycetidae</taxon>
        <taxon>Mycosphaerellales</taxon>
        <taxon>Mycosphaerellaceae</taxon>
        <taxon>Zymoseptoria</taxon>
    </lineage>
</organism>
<dbReference type="GeneID" id="13393710"/>
<gene>
    <name evidence="1" type="ORF">MYCGRDRAFT_44244</name>
</gene>
<protein>
    <recommendedName>
        <fullName evidence="3">Phospholipid/glycerol acyltransferase domain-containing protein</fullName>
    </recommendedName>
</protein>
<keyword evidence="2" id="KW-1185">Reference proteome</keyword>
<accession>F9XCU1</accession>